<sequence>MNVLTNDIRSVLSHRISERRDTNASEPPMGNLSGWWVSRTLTRTIC</sequence>
<keyword evidence="2" id="KW-1185">Reference proteome</keyword>
<organism evidence="1 2">
    <name type="scientific">Acaulospora morrowiae</name>
    <dbReference type="NCBI Taxonomy" id="94023"/>
    <lineage>
        <taxon>Eukaryota</taxon>
        <taxon>Fungi</taxon>
        <taxon>Fungi incertae sedis</taxon>
        <taxon>Mucoromycota</taxon>
        <taxon>Glomeromycotina</taxon>
        <taxon>Glomeromycetes</taxon>
        <taxon>Diversisporales</taxon>
        <taxon>Acaulosporaceae</taxon>
        <taxon>Acaulospora</taxon>
    </lineage>
</organism>
<evidence type="ECO:0000313" key="1">
    <source>
        <dbReference type="EMBL" id="CAG8759182.1"/>
    </source>
</evidence>
<reference evidence="1" key="1">
    <citation type="submission" date="2021-06" db="EMBL/GenBank/DDBJ databases">
        <authorList>
            <person name="Kallberg Y."/>
            <person name="Tangrot J."/>
            <person name="Rosling A."/>
        </authorList>
    </citation>
    <scope>NUCLEOTIDE SEQUENCE</scope>
    <source>
        <strain evidence="1">CL551</strain>
    </source>
</reference>
<dbReference type="Proteomes" id="UP000789342">
    <property type="component" value="Unassembled WGS sequence"/>
</dbReference>
<accession>A0A9N9J4J1</accession>
<comment type="caution">
    <text evidence="1">The sequence shown here is derived from an EMBL/GenBank/DDBJ whole genome shotgun (WGS) entry which is preliminary data.</text>
</comment>
<proteinExistence type="predicted"/>
<name>A0A9N9J4J1_9GLOM</name>
<dbReference type="AlphaFoldDB" id="A0A9N9J4J1"/>
<feature type="non-terminal residue" evidence="1">
    <location>
        <position position="1"/>
    </location>
</feature>
<evidence type="ECO:0000313" key="2">
    <source>
        <dbReference type="Proteomes" id="UP000789342"/>
    </source>
</evidence>
<protein>
    <submittedName>
        <fullName evidence="1">1961_t:CDS:1</fullName>
    </submittedName>
</protein>
<gene>
    <name evidence="1" type="ORF">AMORRO_LOCUS15803</name>
</gene>
<dbReference type="EMBL" id="CAJVPV010039831">
    <property type="protein sequence ID" value="CAG8759182.1"/>
    <property type="molecule type" value="Genomic_DNA"/>
</dbReference>